<dbReference type="Proteomes" id="UP000694563">
    <property type="component" value="Chromosome 14"/>
</dbReference>
<reference evidence="1" key="2">
    <citation type="submission" date="2025-08" db="UniProtKB">
        <authorList>
            <consortium name="Ensembl"/>
        </authorList>
    </citation>
    <scope>IDENTIFICATION</scope>
</reference>
<dbReference type="Ensembl" id="ENSCUST00005016869.1">
    <property type="protein sequence ID" value="ENSCUSP00005016253.1"/>
    <property type="gene ID" value="ENSCUSG00005010455.1"/>
</dbReference>
<proteinExistence type="predicted"/>
<reference evidence="1" key="3">
    <citation type="submission" date="2025-09" db="UniProtKB">
        <authorList>
            <consortium name="Ensembl"/>
        </authorList>
    </citation>
    <scope>IDENTIFICATION</scope>
</reference>
<sequence>GCHPVCCSSSSLPKAPMETSLPSPVCAKPGAPQMCVCVPFSLRHGVCVLFSIRHGVCVPFSPQTSCVCSFFLRYVVCAPSDMMCVPFSLRHVYVLPSHMLCSPSHTRGLNDLLSDSFSSC</sequence>
<name>A0A8C3Y4A8_CATUS</name>
<dbReference type="AlphaFoldDB" id="A0A8C3Y4A8"/>
<evidence type="ECO:0000313" key="2">
    <source>
        <dbReference type="Proteomes" id="UP000694563"/>
    </source>
</evidence>
<organism evidence="1 2">
    <name type="scientific">Catharus ustulatus</name>
    <name type="common">Russet-backed thrush</name>
    <name type="synonym">Hylocichla ustulatus</name>
    <dbReference type="NCBI Taxonomy" id="91951"/>
    <lineage>
        <taxon>Eukaryota</taxon>
        <taxon>Metazoa</taxon>
        <taxon>Chordata</taxon>
        <taxon>Craniata</taxon>
        <taxon>Vertebrata</taxon>
        <taxon>Euteleostomi</taxon>
        <taxon>Archelosauria</taxon>
        <taxon>Archosauria</taxon>
        <taxon>Dinosauria</taxon>
        <taxon>Saurischia</taxon>
        <taxon>Theropoda</taxon>
        <taxon>Coelurosauria</taxon>
        <taxon>Aves</taxon>
        <taxon>Neognathae</taxon>
        <taxon>Neoaves</taxon>
        <taxon>Telluraves</taxon>
        <taxon>Australaves</taxon>
        <taxon>Passeriformes</taxon>
        <taxon>Turdidae</taxon>
        <taxon>Catharus</taxon>
    </lineage>
</organism>
<evidence type="ECO:0000313" key="1">
    <source>
        <dbReference type="Ensembl" id="ENSCUSP00005016253.1"/>
    </source>
</evidence>
<accession>A0A8C3Y4A8</accession>
<keyword evidence="2" id="KW-1185">Reference proteome</keyword>
<reference evidence="1" key="1">
    <citation type="submission" date="2020-10" db="EMBL/GenBank/DDBJ databases">
        <title>Catharus ustulatus (Swainson's thrush) genome, bCatUst1, primary haplotype v2.</title>
        <authorList>
            <person name="Delmore K."/>
            <person name="Vafadar M."/>
            <person name="Formenti G."/>
            <person name="Chow W."/>
            <person name="Pelan S."/>
            <person name="Howe K."/>
            <person name="Rhie A."/>
            <person name="Mountcastle J."/>
            <person name="Haase B."/>
            <person name="Fedrigo O."/>
            <person name="Jarvis E.D."/>
        </authorList>
    </citation>
    <scope>NUCLEOTIDE SEQUENCE [LARGE SCALE GENOMIC DNA]</scope>
</reference>
<protein>
    <submittedName>
        <fullName evidence="1">Uncharacterized protein</fullName>
    </submittedName>
</protein>